<name>A0A1S7S7J1_AGRTU</name>
<sequence>MPLAFDAANFFFHSYGGHVDLTMVNVKVAQPRELKRLITTMAILEERGELEKLDEIGLPPGSVIQLLFGLTSGFYFGDGETRQIRQPMLGLALRYYDLVEGNTNLLSFNAFQQENRLRNTCRRVNITTRGKRRVSI</sequence>
<accession>A0A1S7S7J1</accession>
<reference evidence="1 2" key="1">
    <citation type="submission" date="2016-01" db="EMBL/GenBank/DDBJ databases">
        <authorList>
            <person name="Oliw E.H."/>
        </authorList>
    </citation>
    <scope>NUCLEOTIDE SEQUENCE [LARGE SCALE GENOMIC DNA]</scope>
    <source>
        <strain evidence="1 2">Kerr 14</strain>
    </source>
</reference>
<organism evidence="1 2">
    <name type="scientific">Agrobacterium tumefaciens str. Kerr 14</name>
    <dbReference type="NCBI Taxonomy" id="1183424"/>
    <lineage>
        <taxon>Bacteria</taxon>
        <taxon>Pseudomonadati</taxon>
        <taxon>Pseudomonadota</taxon>
        <taxon>Alphaproteobacteria</taxon>
        <taxon>Hyphomicrobiales</taxon>
        <taxon>Rhizobiaceae</taxon>
        <taxon>Rhizobium/Agrobacterium group</taxon>
        <taxon>Agrobacterium</taxon>
        <taxon>Agrobacterium tumefaciens complex</taxon>
    </lineage>
</organism>
<proteinExistence type="predicted"/>
<protein>
    <submittedName>
        <fullName evidence="1">Uncharacterized protein</fullName>
    </submittedName>
</protein>
<evidence type="ECO:0000313" key="2">
    <source>
        <dbReference type="Proteomes" id="UP000191897"/>
    </source>
</evidence>
<gene>
    <name evidence="1" type="ORF">AGR4C_Lc90163</name>
</gene>
<dbReference type="AlphaFoldDB" id="A0A1S7S7J1"/>
<evidence type="ECO:0000313" key="1">
    <source>
        <dbReference type="EMBL" id="CUX63977.1"/>
    </source>
</evidence>
<dbReference type="EMBL" id="FBWC01000031">
    <property type="protein sequence ID" value="CUX63977.1"/>
    <property type="molecule type" value="Genomic_DNA"/>
</dbReference>
<dbReference type="Proteomes" id="UP000191897">
    <property type="component" value="Unassembled WGS sequence"/>
</dbReference>